<dbReference type="InterPro" id="IPR001810">
    <property type="entry name" value="F-box_dom"/>
</dbReference>
<dbReference type="STRING" id="763407.A0A162TE34"/>
<dbReference type="RefSeq" id="XP_018285902.1">
    <property type="nucleotide sequence ID" value="XM_018437106.1"/>
</dbReference>
<dbReference type="Gene3D" id="3.80.10.10">
    <property type="entry name" value="Ribonuclease Inhibitor"/>
    <property type="match status" value="1"/>
</dbReference>
<dbReference type="InterPro" id="IPR036047">
    <property type="entry name" value="F-box-like_dom_sf"/>
</dbReference>
<reference evidence="3" key="1">
    <citation type="submission" date="2015-06" db="EMBL/GenBank/DDBJ databases">
        <title>Expansion of signal transduction pathways in fungi by whole-genome duplication.</title>
        <authorList>
            <consortium name="DOE Joint Genome Institute"/>
            <person name="Corrochano L.M."/>
            <person name="Kuo A."/>
            <person name="Marcet-Houben M."/>
            <person name="Polaino S."/>
            <person name="Salamov A."/>
            <person name="Villalobos J.M."/>
            <person name="Alvarez M.I."/>
            <person name="Avalos J."/>
            <person name="Benito E.P."/>
            <person name="Benoit I."/>
            <person name="Burger G."/>
            <person name="Camino L.P."/>
            <person name="Canovas D."/>
            <person name="Cerda-Olmedo E."/>
            <person name="Cheng J.-F."/>
            <person name="Dominguez A."/>
            <person name="Elias M."/>
            <person name="Eslava A.P."/>
            <person name="Glaser F."/>
            <person name="Grimwood J."/>
            <person name="Gutierrez G."/>
            <person name="Heitman J."/>
            <person name="Henrissat B."/>
            <person name="Iturriaga E.A."/>
            <person name="Lang B.F."/>
            <person name="Lavin J.L."/>
            <person name="Lee S."/>
            <person name="Li W."/>
            <person name="Lindquist E."/>
            <person name="Lopez-Garcia S."/>
            <person name="Luque E.M."/>
            <person name="Marcos A.T."/>
            <person name="Martin J."/>
            <person name="McCluskey K."/>
            <person name="Medina H.R."/>
            <person name="Miralles-Duran A."/>
            <person name="Miyazaki A."/>
            <person name="Munoz-Torres E."/>
            <person name="Oguiza J.A."/>
            <person name="Ohm R."/>
            <person name="Olmedo M."/>
            <person name="Orejas M."/>
            <person name="Ortiz-Castellanos L."/>
            <person name="Pisabarro A.G."/>
            <person name="Rodriguez-Romero J."/>
            <person name="Ruiz-Herrera J."/>
            <person name="Ruiz-Vazquez R."/>
            <person name="Sanz C."/>
            <person name="Schackwitz W."/>
            <person name="Schmutz J."/>
            <person name="Shahriari M."/>
            <person name="Shelest E."/>
            <person name="Silva-Franco F."/>
            <person name="Soanes D."/>
            <person name="Syed K."/>
            <person name="Tagua V.G."/>
            <person name="Talbot N.J."/>
            <person name="Thon M."/>
            <person name="De vries R.P."/>
            <person name="Wiebenga A."/>
            <person name="Yadav J.S."/>
            <person name="Braun E.L."/>
            <person name="Baker S."/>
            <person name="Garre V."/>
            <person name="Horwitz B."/>
            <person name="Torres-Martinez S."/>
            <person name="Idnurm A."/>
            <person name="Herrera-Estrella A."/>
            <person name="Gabaldon T."/>
            <person name="Grigoriev I.V."/>
        </authorList>
    </citation>
    <scope>NUCLEOTIDE SEQUENCE [LARGE SCALE GENOMIC DNA]</scope>
    <source>
        <strain evidence="3">NRRL 1555(-)</strain>
    </source>
</reference>
<organism evidence="2 3">
    <name type="scientific">Phycomyces blakesleeanus (strain ATCC 8743b / DSM 1359 / FGSC 10004 / NBRC 33097 / NRRL 1555)</name>
    <dbReference type="NCBI Taxonomy" id="763407"/>
    <lineage>
        <taxon>Eukaryota</taxon>
        <taxon>Fungi</taxon>
        <taxon>Fungi incertae sedis</taxon>
        <taxon>Mucoromycota</taxon>
        <taxon>Mucoromycotina</taxon>
        <taxon>Mucoromycetes</taxon>
        <taxon>Mucorales</taxon>
        <taxon>Phycomycetaceae</taxon>
        <taxon>Phycomyces</taxon>
    </lineage>
</organism>
<feature type="domain" description="F-box" evidence="1">
    <location>
        <begin position="1"/>
        <end position="43"/>
    </location>
</feature>
<proteinExistence type="predicted"/>
<accession>A0A162TE34</accession>
<dbReference type="AlphaFoldDB" id="A0A162TE34"/>
<dbReference type="OrthoDB" id="550575at2759"/>
<keyword evidence="3" id="KW-1185">Reference proteome</keyword>
<dbReference type="GeneID" id="28998012"/>
<sequence>MDRLPYPLLFDIMHYLDPSSLLTMAQTNKFMSIPALQSLWKKPTLSSHHMLSLFTSSLNASSTSVRPYYLWVTELTVSFSINTTYALLPDTSYVILPDTFYASLRLIHLNRLSLCRVQINMHPQPAVIDAIRHQMTLLDSLDLFDCSPSTPTVFLMKAIQTSLPLTNLRVSECYLSDFHVQHFAAYCPELQNVQLRKTGYLSDSSITALASNCPKLEALAITLPSNIVQSNTITLVAIKSLAEHCPRLRQFICPGQTRISGPQTQAFIEQHCPLLRDYDFSLTF</sequence>
<name>A0A162TE34_PHYB8</name>
<gene>
    <name evidence="2" type="ORF">PHYBLDRAFT_173774</name>
</gene>
<dbReference type="InParanoid" id="A0A162TE34"/>
<evidence type="ECO:0000259" key="1">
    <source>
        <dbReference type="PROSITE" id="PS50181"/>
    </source>
</evidence>
<dbReference type="InterPro" id="IPR032675">
    <property type="entry name" value="LRR_dom_sf"/>
</dbReference>
<dbReference type="VEuPathDB" id="FungiDB:PHYBLDRAFT_173774"/>
<dbReference type="CDD" id="cd09917">
    <property type="entry name" value="F-box_SF"/>
    <property type="match status" value="1"/>
</dbReference>
<evidence type="ECO:0000313" key="2">
    <source>
        <dbReference type="EMBL" id="OAD67862.1"/>
    </source>
</evidence>
<dbReference type="PROSITE" id="PS50181">
    <property type="entry name" value="FBOX"/>
    <property type="match status" value="1"/>
</dbReference>
<dbReference type="Proteomes" id="UP000077315">
    <property type="component" value="Unassembled WGS sequence"/>
</dbReference>
<dbReference type="Pfam" id="PF12937">
    <property type="entry name" value="F-box-like"/>
    <property type="match status" value="1"/>
</dbReference>
<protein>
    <recommendedName>
        <fullName evidence="1">F-box domain-containing protein</fullName>
    </recommendedName>
</protein>
<dbReference type="SUPFAM" id="SSF52047">
    <property type="entry name" value="RNI-like"/>
    <property type="match status" value="1"/>
</dbReference>
<dbReference type="EMBL" id="KV440997">
    <property type="protein sequence ID" value="OAD67862.1"/>
    <property type="molecule type" value="Genomic_DNA"/>
</dbReference>
<evidence type="ECO:0000313" key="3">
    <source>
        <dbReference type="Proteomes" id="UP000077315"/>
    </source>
</evidence>
<dbReference type="SUPFAM" id="SSF81383">
    <property type="entry name" value="F-box domain"/>
    <property type="match status" value="1"/>
</dbReference>